<dbReference type="Gene3D" id="3.80.10.10">
    <property type="entry name" value="Ribonuclease Inhibitor"/>
    <property type="match status" value="1"/>
</dbReference>
<protein>
    <submittedName>
        <fullName evidence="1">Putative f-box protein</fullName>
    </submittedName>
</protein>
<dbReference type="SMART" id="SM00367">
    <property type="entry name" value="LRR_CC"/>
    <property type="match status" value="3"/>
</dbReference>
<organism evidence="1">
    <name type="scientific">Hyalomma excavatum</name>
    <dbReference type="NCBI Taxonomy" id="257692"/>
    <lineage>
        <taxon>Eukaryota</taxon>
        <taxon>Metazoa</taxon>
        <taxon>Ecdysozoa</taxon>
        <taxon>Arthropoda</taxon>
        <taxon>Chelicerata</taxon>
        <taxon>Arachnida</taxon>
        <taxon>Acari</taxon>
        <taxon>Parasitiformes</taxon>
        <taxon>Ixodida</taxon>
        <taxon>Ixodoidea</taxon>
        <taxon>Ixodidae</taxon>
        <taxon>Hyalomminae</taxon>
        <taxon>Hyalomma</taxon>
    </lineage>
</organism>
<dbReference type="InterPro" id="IPR001611">
    <property type="entry name" value="Leu-rich_rpt"/>
</dbReference>
<proteinExistence type="evidence at transcript level"/>
<dbReference type="AlphaFoldDB" id="A0A131XQ80"/>
<dbReference type="InterPro" id="IPR032675">
    <property type="entry name" value="LRR_dom_sf"/>
</dbReference>
<evidence type="ECO:0000313" key="1">
    <source>
        <dbReference type="EMBL" id="JAP67846.1"/>
    </source>
</evidence>
<dbReference type="PANTHER" id="PTHR13318:SF190">
    <property type="entry name" value="PARTNER OF PAIRED, ISOFORM B"/>
    <property type="match status" value="1"/>
</dbReference>
<dbReference type="GO" id="GO:0031146">
    <property type="term" value="P:SCF-dependent proteasomal ubiquitin-dependent protein catabolic process"/>
    <property type="evidence" value="ECO:0007669"/>
    <property type="project" value="TreeGrafter"/>
</dbReference>
<dbReference type="InterPro" id="IPR006553">
    <property type="entry name" value="Leu-rich_rpt_Cys-con_subtyp"/>
</dbReference>
<dbReference type="PANTHER" id="PTHR13318">
    <property type="entry name" value="PARTNER OF PAIRED, ISOFORM B-RELATED"/>
    <property type="match status" value="1"/>
</dbReference>
<accession>A0A131XQ80</accession>
<dbReference type="SUPFAM" id="SSF52047">
    <property type="entry name" value="RNI-like"/>
    <property type="match status" value="1"/>
</dbReference>
<dbReference type="GO" id="GO:0019005">
    <property type="term" value="C:SCF ubiquitin ligase complex"/>
    <property type="evidence" value="ECO:0007669"/>
    <property type="project" value="TreeGrafter"/>
</dbReference>
<dbReference type="Pfam" id="PF13516">
    <property type="entry name" value="LRR_6"/>
    <property type="match status" value="2"/>
</dbReference>
<sequence length="242" mass="26891">CLDALSGCSEEEWIRHIVLPRCLADYYYTRLQRRQSFSDDLVPVVLHVKSLEADLAGSPVTGAALVHTRKCTKLKKLTFSSVPSDDSVSEMSLLETIKCFHELTWLELSGVSALTDSVLVVIARQNKLLTVVKVKNCVNVGDDGLEALAENCDSLKSVDFSSTQITSRSVTALAKRPCSRTLEEFLANQCCKLGAEVVAMLTKQFPALRILTLRDCHEILFAPEAVPMEMKRCGQLTWFIYC</sequence>
<dbReference type="EMBL" id="GEFH01000735">
    <property type="protein sequence ID" value="JAP67846.1"/>
    <property type="molecule type" value="mRNA"/>
</dbReference>
<reference evidence="1" key="1">
    <citation type="journal article" date="2017" name="Ticks Tick Borne Dis.">
        <title>An insight into the sialome of Hyalomma excavatum.</title>
        <authorList>
            <person name="Ribeiro J.M."/>
            <person name="Slovak M."/>
            <person name="Francischetti I.M."/>
        </authorList>
    </citation>
    <scope>NUCLEOTIDE SEQUENCE</scope>
    <source>
        <strain evidence="1">Samish</strain>
        <tissue evidence="1">Salivary glands</tissue>
    </source>
</reference>
<feature type="non-terminal residue" evidence="1">
    <location>
        <position position="1"/>
    </location>
</feature>
<name>A0A131XQ80_9ACAR</name>